<dbReference type="Pfam" id="PF00082">
    <property type="entry name" value="Peptidase_S8"/>
    <property type="match status" value="1"/>
</dbReference>
<keyword evidence="5" id="KW-0964">Secreted</keyword>
<feature type="active site" description="Charge relay system" evidence="11 12">
    <location>
        <position position="154"/>
    </location>
</feature>
<dbReference type="FunFam" id="3.50.30.30:FF:000005">
    <property type="entry name" value="subtilisin-like protease SBT1.5"/>
    <property type="match status" value="1"/>
</dbReference>
<comment type="similarity">
    <text evidence="3 12">Belongs to the peptidase S8 family.</text>
</comment>
<dbReference type="AlphaFoldDB" id="A0A1Q3B1G0"/>
<gene>
    <name evidence="19" type="ORF">CFOL_v3_05373</name>
</gene>
<dbReference type="Gene3D" id="3.50.30.30">
    <property type="match status" value="1"/>
</dbReference>
<dbReference type="Pfam" id="PF17766">
    <property type="entry name" value="fn3_6"/>
    <property type="match status" value="1"/>
</dbReference>
<dbReference type="InterPro" id="IPR015500">
    <property type="entry name" value="Peptidase_S8_subtilisin-rel"/>
</dbReference>
<feature type="active site" description="Charge relay system" evidence="11 12">
    <location>
        <position position="227"/>
    </location>
</feature>
<evidence type="ECO:0000256" key="12">
    <source>
        <dbReference type="PROSITE-ProRule" id="PRU01240"/>
    </source>
</evidence>
<sequence length="794" mass="84968">MAETPVKWLFLILISYLALSVAVSANSIPSFKKTYIVHMDKSAMPVSFSDHLQWYSSKIKSVLISKPEKEGGDDGEDRIIYSYQNAFHGMAAQLSEEEAEKLEKEDGVVALFPETKYELHTTRSPMFLGLEPRVSTSVWSENVADHDVVVGVLDTGIWPESSSFNDTGMTPVPAHWKGTCETGRAFQKQHCNKKIVGARVFYRGYEAASGKINQQNEYKSPRDQDGHGTHTSATVAGTPVHGANLLGYADGTARGMSPGARIAAYKVCWTGGCFSSDIMSAIDTAVDDGVHVLSISLGGGVSSYYRDSLAIATFGAMEMGVFVSCSAGNGGPDPVSLTNVSPWITTVGASTMDRDFPATIKLGSGKTSTGVSLYKGRRSLLANKQYPLVYMGSNSSSPDPSSLCLEGTLDRRVVAGKIVICDRGISPRVQKGQVVKDAGGVGMILSNTAANGEELVADCHLVPAVAVGETAGKALKHYASTSTKATASLAFLGTKVGIRPSPVVAAFSSRGPNVLTLEILKPDVVAPGVNILAAWTGNLGPSSLPTDHRKVNFNILSGTSMSCPHVSGIAALLKARHPEWSPAAIKSALMTTAYIHDNTHNPLTDASADAPSDPYSHGAGHINPSRALDPGLIYDIEPRDYFEFLCTQNLSPTQLKVFGKNTDRSCQNTLASPGDLNYPAISLVFPENESISTLTVHRTVTNVGPPVSKYRAVVSPFEGAAVKVEPQTLSFTSERQKLSYKITFTTLTRPTAPEFGGLIWHDGVHRVRSPIVMTWLPPTTVCSKGVHQYHPFSI</sequence>
<dbReference type="GO" id="GO:0004252">
    <property type="term" value="F:serine-type endopeptidase activity"/>
    <property type="evidence" value="ECO:0007669"/>
    <property type="project" value="UniProtKB-UniRule"/>
</dbReference>
<evidence type="ECO:0000256" key="13">
    <source>
        <dbReference type="SAM" id="MobiDB-lite"/>
    </source>
</evidence>
<feature type="region of interest" description="Disordered" evidence="13">
    <location>
        <begin position="213"/>
        <end position="237"/>
    </location>
</feature>
<feature type="domain" description="Subtilisin-like protease fibronectin type-III" evidence="18">
    <location>
        <begin position="675"/>
        <end position="772"/>
    </location>
</feature>
<dbReference type="InterPro" id="IPR023828">
    <property type="entry name" value="Peptidase_S8_Ser-AS"/>
</dbReference>
<dbReference type="GO" id="GO:0009610">
    <property type="term" value="P:response to symbiotic fungus"/>
    <property type="evidence" value="ECO:0007669"/>
    <property type="project" value="UniProtKB-ARBA"/>
</dbReference>
<comment type="subcellular location">
    <subcellularLocation>
        <location evidence="2">Secreted</location>
        <location evidence="2">Extracellular space</location>
        <location evidence="2">Apoplast</location>
    </subcellularLocation>
</comment>
<dbReference type="GO" id="GO:0009609">
    <property type="term" value="P:response to symbiotic bacterium"/>
    <property type="evidence" value="ECO:0007669"/>
    <property type="project" value="UniProtKB-ARBA"/>
</dbReference>
<evidence type="ECO:0000313" key="20">
    <source>
        <dbReference type="Proteomes" id="UP000187406"/>
    </source>
</evidence>
<keyword evidence="6 12" id="KW-0645">Protease</keyword>
<feature type="domain" description="Inhibitor I9" evidence="17">
    <location>
        <begin position="34"/>
        <end position="120"/>
    </location>
</feature>
<keyword evidence="20" id="KW-1185">Reference proteome</keyword>
<evidence type="ECO:0000259" key="18">
    <source>
        <dbReference type="Pfam" id="PF17766"/>
    </source>
</evidence>
<dbReference type="Pfam" id="PF02225">
    <property type="entry name" value="PA"/>
    <property type="match status" value="1"/>
</dbReference>
<organism evidence="19 20">
    <name type="scientific">Cephalotus follicularis</name>
    <name type="common">Albany pitcher plant</name>
    <dbReference type="NCBI Taxonomy" id="3775"/>
    <lineage>
        <taxon>Eukaryota</taxon>
        <taxon>Viridiplantae</taxon>
        <taxon>Streptophyta</taxon>
        <taxon>Embryophyta</taxon>
        <taxon>Tracheophyta</taxon>
        <taxon>Spermatophyta</taxon>
        <taxon>Magnoliopsida</taxon>
        <taxon>eudicotyledons</taxon>
        <taxon>Gunneridae</taxon>
        <taxon>Pentapetalae</taxon>
        <taxon>rosids</taxon>
        <taxon>fabids</taxon>
        <taxon>Oxalidales</taxon>
        <taxon>Cephalotaceae</taxon>
        <taxon>Cephalotus</taxon>
    </lineage>
</organism>
<feature type="domain" description="PA" evidence="16">
    <location>
        <begin position="385"/>
        <end position="475"/>
    </location>
</feature>
<dbReference type="OrthoDB" id="206201at2759"/>
<dbReference type="Pfam" id="PF05922">
    <property type="entry name" value="Inhibitor_I9"/>
    <property type="match status" value="1"/>
</dbReference>
<dbReference type="InterPro" id="IPR036852">
    <property type="entry name" value="Peptidase_S8/S53_dom_sf"/>
</dbReference>
<dbReference type="InterPro" id="IPR045051">
    <property type="entry name" value="SBT"/>
</dbReference>
<dbReference type="SUPFAM" id="SSF52743">
    <property type="entry name" value="Subtilisin-like"/>
    <property type="match status" value="1"/>
</dbReference>
<evidence type="ECO:0000259" key="17">
    <source>
        <dbReference type="Pfam" id="PF05922"/>
    </source>
</evidence>
<dbReference type="GO" id="GO:0048731">
    <property type="term" value="P:system development"/>
    <property type="evidence" value="ECO:0007669"/>
    <property type="project" value="UniProtKB-ARBA"/>
</dbReference>
<dbReference type="InterPro" id="IPR034197">
    <property type="entry name" value="Peptidases_S8_3"/>
</dbReference>
<evidence type="ECO:0000256" key="14">
    <source>
        <dbReference type="SAM" id="SignalP"/>
    </source>
</evidence>
<feature type="chain" id="PRO_5012501567" evidence="14">
    <location>
        <begin position="26"/>
        <end position="794"/>
    </location>
</feature>
<accession>A0A1Q3B1G0</accession>
<evidence type="ECO:0000259" key="16">
    <source>
        <dbReference type="Pfam" id="PF02225"/>
    </source>
</evidence>
<dbReference type="InParanoid" id="A0A1Q3B1G0"/>
<dbReference type="FunFam" id="3.30.70.80:FF:000003">
    <property type="entry name" value="Subtilisin-like protease SBT1.9"/>
    <property type="match status" value="1"/>
</dbReference>
<dbReference type="Proteomes" id="UP000187406">
    <property type="component" value="Unassembled WGS sequence"/>
</dbReference>
<keyword evidence="8 12" id="KW-0378">Hydrolase</keyword>
<dbReference type="EMBL" id="BDDD01000226">
    <property type="protein sequence ID" value="GAV61847.1"/>
    <property type="molecule type" value="Genomic_DNA"/>
</dbReference>
<reference evidence="20" key="1">
    <citation type="submission" date="2016-04" db="EMBL/GenBank/DDBJ databases">
        <title>Cephalotus genome sequencing.</title>
        <authorList>
            <person name="Fukushima K."/>
            <person name="Hasebe M."/>
            <person name="Fang X."/>
        </authorList>
    </citation>
    <scope>NUCLEOTIDE SEQUENCE [LARGE SCALE GENOMIC DNA]</scope>
    <source>
        <strain evidence="20">cv. St1</strain>
    </source>
</reference>
<feature type="compositionally biased region" description="Basic and acidic residues" evidence="13">
    <location>
        <begin position="219"/>
        <end position="228"/>
    </location>
</feature>
<evidence type="ECO:0000313" key="19">
    <source>
        <dbReference type="EMBL" id="GAV61847.1"/>
    </source>
</evidence>
<evidence type="ECO:0000256" key="3">
    <source>
        <dbReference type="ARBA" id="ARBA00011073"/>
    </source>
</evidence>
<dbReference type="Gene3D" id="3.40.50.200">
    <property type="entry name" value="Peptidase S8/S53 domain"/>
    <property type="match status" value="1"/>
</dbReference>
<evidence type="ECO:0000256" key="8">
    <source>
        <dbReference type="ARBA" id="ARBA00022801"/>
    </source>
</evidence>
<dbReference type="GO" id="GO:0006508">
    <property type="term" value="P:proteolysis"/>
    <property type="evidence" value="ECO:0007669"/>
    <property type="project" value="UniProtKB-KW"/>
</dbReference>
<dbReference type="CDD" id="cd02120">
    <property type="entry name" value="PA_subtilisin_like"/>
    <property type="match status" value="1"/>
</dbReference>
<protein>
    <submittedName>
        <fullName evidence="19">Peptidase_S8 domain-containing protein/PA domain-containing protein/Inhibitor_I9 domain-containing protein</fullName>
    </submittedName>
</protein>
<dbReference type="PRINTS" id="PR00723">
    <property type="entry name" value="SUBTILISIN"/>
</dbReference>
<dbReference type="Gene3D" id="3.30.70.80">
    <property type="entry name" value="Peptidase S8 propeptide/proteinase inhibitor I9"/>
    <property type="match status" value="1"/>
</dbReference>
<keyword evidence="4" id="KW-0052">Apoplast</keyword>
<evidence type="ECO:0000256" key="6">
    <source>
        <dbReference type="ARBA" id="ARBA00022670"/>
    </source>
</evidence>
<keyword evidence="7 14" id="KW-0732">Signal</keyword>
<dbReference type="PROSITE" id="PS51892">
    <property type="entry name" value="SUBTILASE"/>
    <property type="match status" value="1"/>
</dbReference>
<proteinExistence type="inferred from homology"/>
<dbReference type="STRING" id="3775.A0A1Q3B1G0"/>
<evidence type="ECO:0000256" key="2">
    <source>
        <dbReference type="ARBA" id="ARBA00004271"/>
    </source>
</evidence>
<dbReference type="PROSITE" id="PS00138">
    <property type="entry name" value="SUBTILASE_SER"/>
    <property type="match status" value="1"/>
</dbReference>
<dbReference type="GO" id="GO:0048046">
    <property type="term" value="C:apoplast"/>
    <property type="evidence" value="ECO:0007669"/>
    <property type="project" value="UniProtKB-SubCell"/>
</dbReference>
<dbReference type="Gene3D" id="2.60.40.2310">
    <property type="match status" value="1"/>
</dbReference>
<evidence type="ECO:0000259" key="15">
    <source>
        <dbReference type="Pfam" id="PF00082"/>
    </source>
</evidence>
<dbReference type="InterPro" id="IPR041469">
    <property type="entry name" value="Subtilisin-like_FN3"/>
</dbReference>
<dbReference type="CDD" id="cd04852">
    <property type="entry name" value="Peptidases_S8_3"/>
    <property type="match status" value="1"/>
</dbReference>
<dbReference type="PANTHER" id="PTHR10795">
    <property type="entry name" value="PROPROTEIN CONVERTASE SUBTILISIN/KEXIN"/>
    <property type="match status" value="1"/>
</dbReference>
<evidence type="ECO:0000256" key="5">
    <source>
        <dbReference type="ARBA" id="ARBA00022525"/>
    </source>
</evidence>
<keyword evidence="10" id="KW-0325">Glycoprotein</keyword>
<dbReference type="InterPro" id="IPR000209">
    <property type="entry name" value="Peptidase_S8/S53_dom"/>
</dbReference>
<evidence type="ECO:0000256" key="11">
    <source>
        <dbReference type="PIRSR" id="PIRSR615500-1"/>
    </source>
</evidence>
<evidence type="ECO:0000256" key="1">
    <source>
        <dbReference type="ARBA" id="ARBA00002076"/>
    </source>
</evidence>
<feature type="active site" description="Charge relay system" evidence="11 12">
    <location>
        <position position="560"/>
    </location>
</feature>
<dbReference type="FunFam" id="3.40.50.200:FF:000006">
    <property type="entry name" value="Subtilisin-like protease SBT1.5"/>
    <property type="match status" value="1"/>
</dbReference>
<evidence type="ECO:0000256" key="7">
    <source>
        <dbReference type="ARBA" id="ARBA00022729"/>
    </source>
</evidence>
<feature type="domain" description="Peptidase S8/S53" evidence="15">
    <location>
        <begin position="146"/>
        <end position="604"/>
    </location>
</feature>
<dbReference type="InterPro" id="IPR010259">
    <property type="entry name" value="S8pro/Inhibitor_I9"/>
</dbReference>
<dbReference type="InterPro" id="IPR003137">
    <property type="entry name" value="PA_domain"/>
</dbReference>
<feature type="signal peptide" evidence="14">
    <location>
        <begin position="1"/>
        <end position="25"/>
    </location>
</feature>
<evidence type="ECO:0000256" key="10">
    <source>
        <dbReference type="ARBA" id="ARBA00023180"/>
    </source>
</evidence>
<dbReference type="FunCoup" id="A0A1Q3B1G0">
    <property type="interactions" value="211"/>
</dbReference>
<name>A0A1Q3B1G0_CEPFO</name>
<evidence type="ECO:0000256" key="4">
    <source>
        <dbReference type="ARBA" id="ARBA00022523"/>
    </source>
</evidence>
<comment type="caution">
    <text evidence="19">The sequence shown here is derived from an EMBL/GenBank/DDBJ whole genome shotgun (WGS) entry which is preliminary data.</text>
</comment>
<comment type="function">
    <text evidence="1">Required for arbuscular mycorrhiza (AM) development during AM symbiosis with AM fungi (e.g. Glomeromycota intraradices).</text>
</comment>
<evidence type="ECO:0000256" key="9">
    <source>
        <dbReference type="ARBA" id="ARBA00022825"/>
    </source>
</evidence>
<dbReference type="InterPro" id="IPR037045">
    <property type="entry name" value="S8pro/Inhibitor_I9_sf"/>
</dbReference>
<keyword evidence="9 12" id="KW-0720">Serine protease</keyword>